<feature type="signal peptide" evidence="4">
    <location>
        <begin position="1"/>
        <end position="23"/>
    </location>
</feature>
<gene>
    <name evidence="6" type="ORF">DR999_PMT18502</name>
</gene>
<evidence type="ECO:0000256" key="4">
    <source>
        <dbReference type="SAM" id="SignalP"/>
    </source>
</evidence>
<dbReference type="GO" id="GO:0070098">
    <property type="term" value="P:chemokine-mediated signaling pathway"/>
    <property type="evidence" value="ECO:0007669"/>
    <property type="project" value="TreeGrafter"/>
</dbReference>
<evidence type="ECO:0000256" key="2">
    <source>
        <dbReference type="ARBA" id="ARBA00022514"/>
    </source>
</evidence>
<keyword evidence="3 4" id="KW-0732">Signal</keyword>
<keyword evidence="2" id="KW-0202">Cytokine</keyword>
<organism evidence="6 7">
    <name type="scientific">Platysternon megacephalum</name>
    <name type="common">big-headed turtle</name>
    <dbReference type="NCBI Taxonomy" id="55544"/>
    <lineage>
        <taxon>Eukaryota</taxon>
        <taxon>Metazoa</taxon>
        <taxon>Chordata</taxon>
        <taxon>Craniata</taxon>
        <taxon>Vertebrata</taxon>
        <taxon>Euteleostomi</taxon>
        <taxon>Archelosauria</taxon>
        <taxon>Testudinata</taxon>
        <taxon>Testudines</taxon>
        <taxon>Cryptodira</taxon>
        <taxon>Durocryptodira</taxon>
        <taxon>Testudinoidea</taxon>
        <taxon>Platysternidae</taxon>
        <taxon>Platysternon</taxon>
    </lineage>
</organism>
<reference evidence="6 7" key="2">
    <citation type="submission" date="2019-04" db="EMBL/GenBank/DDBJ databases">
        <title>The genome sequence of big-headed turtle.</title>
        <authorList>
            <person name="Gong S."/>
        </authorList>
    </citation>
    <scope>NUCLEOTIDE SEQUENCE [LARGE SCALE GENOMIC DNA]</scope>
    <source>
        <strain evidence="6">DO16091913</strain>
        <tissue evidence="6">Muscle</tissue>
    </source>
</reference>
<dbReference type="GO" id="GO:0030335">
    <property type="term" value="P:positive regulation of cell migration"/>
    <property type="evidence" value="ECO:0007669"/>
    <property type="project" value="TreeGrafter"/>
</dbReference>
<name>A0A4D9DQT8_9SAUR</name>
<dbReference type="GO" id="GO:0005615">
    <property type="term" value="C:extracellular space"/>
    <property type="evidence" value="ECO:0007669"/>
    <property type="project" value="UniProtKB-KW"/>
</dbReference>
<dbReference type="GO" id="GO:0061844">
    <property type="term" value="P:antimicrobial humoral immune response mediated by antimicrobial peptide"/>
    <property type="evidence" value="ECO:0007669"/>
    <property type="project" value="TreeGrafter"/>
</dbReference>
<dbReference type="PANTHER" id="PTHR12015:SF103">
    <property type="entry name" value="C-C MOTIF CHEMOKINE 4-RELATED"/>
    <property type="match status" value="1"/>
</dbReference>
<dbReference type="PRINTS" id="PR00436">
    <property type="entry name" value="INTERLEUKIN8"/>
</dbReference>
<dbReference type="Pfam" id="PF00048">
    <property type="entry name" value="IL8"/>
    <property type="match status" value="1"/>
</dbReference>
<dbReference type="InterPro" id="IPR036048">
    <property type="entry name" value="Interleukin_8-like_sf"/>
</dbReference>
<dbReference type="SMART" id="SM00199">
    <property type="entry name" value="SCY"/>
    <property type="match status" value="1"/>
</dbReference>
<dbReference type="CDD" id="cd00272">
    <property type="entry name" value="Chemokine_CC"/>
    <property type="match status" value="1"/>
</dbReference>
<evidence type="ECO:0000256" key="3">
    <source>
        <dbReference type="ARBA" id="ARBA00022729"/>
    </source>
</evidence>
<dbReference type="SUPFAM" id="SSF54117">
    <property type="entry name" value="Interleukin 8-like chemokines"/>
    <property type="match status" value="1"/>
</dbReference>
<dbReference type="GO" id="GO:0006954">
    <property type="term" value="P:inflammatory response"/>
    <property type="evidence" value="ECO:0007669"/>
    <property type="project" value="TreeGrafter"/>
</dbReference>
<feature type="chain" id="PRO_5020033946" evidence="4">
    <location>
        <begin position="24"/>
        <end position="94"/>
    </location>
</feature>
<evidence type="ECO:0000313" key="6">
    <source>
        <dbReference type="EMBL" id="TFJ99468.1"/>
    </source>
</evidence>
<comment type="caution">
    <text evidence="6">The sequence shown here is derived from an EMBL/GenBank/DDBJ whole genome shotgun (WGS) entry which is preliminary data.</text>
</comment>
<accession>A0A4D9DQT8</accession>
<evidence type="ECO:0000256" key="1">
    <source>
        <dbReference type="ARBA" id="ARBA00022500"/>
    </source>
</evidence>
<reference evidence="6 7" key="1">
    <citation type="submission" date="2019-04" db="EMBL/GenBank/DDBJ databases">
        <title>Draft genome of the big-headed turtle Platysternon megacephalum.</title>
        <authorList>
            <person name="Gong S."/>
        </authorList>
    </citation>
    <scope>NUCLEOTIDE SEQUENCE [LARGE SCALE GENOMIC DNA]</scope>
    <source>
        <strain evidence="6">DO16091913</strain>
        <tissue evidence="6">Muscle</tissue>
    </source>
</reference>
<dbReference type="GO" id="GO:0008009">
    <property type="term" value="F:chemokine activity"/>
    <property type="evidence" value="ECO:0007669"/>
    <property type="project" value="InterPro"/>
</dbReference>
<sequence length="94" mass="10427">MAKAAGFVCAFLLLASFCCQCLAQRGSAVPDKCCFKFQTTKLKRDNTVGCYPTSPVCPQPAVIFKMKEGQEICAKPDKRWVKEYQKFFSSASKA</sequence>
<protein>
    <submittedName>
        <fullName evidence="6">Protein phosphatase Slingshot-like protein 3</fullName>
    </submittedName>
</protein>
<feature type="domain" description="Chemokine interleukin-8-like" evidence="5">
    <location>
        <begin position="30"/>
        <end position="88"/>
    </location>
</feature>
<dbReference type="GO" id="GO:0048020">
    <property type="term" value="F:CCR chemokine receptor binding"/>
    <property type="evidence" value="ECO:0007669"/>
    <property type="project" value="TreeGrafter"/>
</dbReference>
<dbReference type="PANTHER" id="PTHR12015">
    <property type="entry name" value="SMALL INDUCIBLE CYTOKINE A"/>
    <property type="match status" value="1"/>
</dbReference>
<dbReference type="STRING" id="55544.A0A4D9DQT8"/>
<dbReference type="GO" id="GO:0048245">
    <property type="term" value="P:eosinophil chemotaxis"/>
    <property type="evidence" value="ECO:0007669"/>
    <property type="project" value="TreeGrafter"/>
</dbReference>
<proteinExistence type="predicted"/>
<evidence type="ECO:0000259" key="5">
    <source>
        <dbReference type="SMART" id="SM00199"/>
    </source>
</evidence>
<dbReference type="EMBL" id="QXTE01000327">
    <property type="protein sequence ID" value="TFJ99468.1"/>
    <property type="molecule type" value="Genomic_DNA"/>
</dbReference>
<dbReference type="AlphaFoldDB" id="A0A4D9DQT8"/>
<dbReference type="InterPro" id="IPR039809">
    <property type="entry name" value="Chemokine_b/g/d"/>
</dbReference>
<dbReference type="InterPro" id="IPR001811">
    <property type="entry name" value="Chemokine_IL8-like_dom"/>
</dbReference>
<keyword evidence="7" id="KW-1185">Reference proteome</keyword>
<dbReference type="OrthoDB" id="9404618at2759"/>
<dbReference type="Gene3D" id="2.40.50.40">
    <property type="match status" value="1"/>
</dbReference>
<dbReference type="Proteomes" id="UP000297703">
    <property type="component" value="Unassembled WGS sequence"/>
</dbReference>
<evidence type="ECO:0000313" key="7">
    <source>
        <dbReference type="Proteomes" id="UP000297703"/>
    </source>
</evidence>
<keyword evidence="1" id="KW-0145">Chemotaxis</keyword>